<dbReference type="GeneID" id="54469329"/>
<gene>
    <name evidence="2 4" type="ORF">BDZ99DRAFT_575142</name>
</gene>
<dbReference type="AlphaFoldDB" id="A0A6A6Y805"/>
<reference evidence="4" key="2">
    <citation type="submission" date="2020-04" db="EMBL/GenBank/DDBJ databases">
        <authorList>
            <consortium name="NCBI Genome Project"/>
        </authorList>
    </citation>
    <scope>NUCLEOTIDE SEQUENCE</scope>
    <source>
        <strain evidence="4">CBS 304.34</strain>
    </source>
</reference>
<evidence type="ECO:0000313" key="4">
    <source>
        <dbReference type="RefSeq" id="XP_033571930.1"/>
    </source>
</evidence>
<evidence type="ECO:0000313" key="3">
    <source>
        <dbReference type="Proteomes" id="UP000504636"/>
    </source>
</evidence>
<feature type="compositionally biased region" description="Basic residues" evidence="1">
    <location>
        <begin position="77"/>
        <end position="86"/>
    </location>
</feature>
<dbReference type="RefSeq" id="XP_033571930.1">
    <property type="nucleotide sequence ID" value="XM_033728436.1"/>
</dbReference>
<feature type="region of interest" description="Disordered" evidence="1">
    <location>
        <begin position="77"/>
        <end position="97"/>
    </location>
</feature>
<sequence>MAMAPAQSMSCAIHRTTPTRPLAPGGSYLDTETEEARWTGFREWAFDWIGAVGELRSRCCGGSMLLICTAQSLRPARSRGSSRKSRGIGADGNRIKHSCSETSSSTIQLSVINTISYDTVDAKPPMRDLENQLESHKINRQVCEDNVLAIRLWAPAPGHRCLNGASEEEIARVP</sequence>
<protein>
    <submittedName>
        <fullName evidence="2 4">Uncharacterized protein</fullName>
    </submittedName>
</protein>
<evidence type="ECO:0000313" key="2">
    <source>
        <dbReference type="EMBL" id="KAF2804966.1"/>
    </source>
</evidence>
<evidence type="ECO:0000256" key="1">
    <source>
        <dbReference type="SAM" id="MobiDB-lite"/>
    </source>
</evidence>
<dbReference type="Proteomes" id="UP000504636">
    <property type="component" value="Unplaced"/>
</dbReference>
<feature type="region of interest" description="Disordered" evidence="1">
    <location>
        <begin position="1"/>
        <end position="28"/>
    </location>
</feature>
<keyword evidence="3" id="KW-1185">Reference proteome</keyword>
<reference evidence="2 4" key="1">
    <citation type="journal article" date="2020" name="Stud. Mycol.">
        <title>101 Dothideomycetes genomes: a test case for predicting lifestyles and emergence of pathogens.</title>
        <authorList>
            <person name="Haridas S."/>
            <person name="Albert R."/>
            <person name="Binder M."/>
            <person name="Bloem J."/>
            <person name="Labutti K."/>
            <person name="Salamov A."/>
            <person name="Andreopoulos B."/>
            <person name="Baker S."/>
            <person name="Barry K."/>
            <person name="Bills G."/>
            <person name="Bluhm B."/>
            <person name="Cannon C."/>
            <person name="Castanera R."/>
            <person name="Culley D."/>
            <person name="Daum C."/>
            <person name="Ezra D."/>
            <person name="Gonzalez J."/>
            <person name="Henrissat B."/>
            <person name="Kuo A."/>
            <person name="Liang C."/>
            <person name="Lipzen A."/>
            <person name="Lutzoni F."/>
            <person name="Magnuson J."/>
            <person name="Mondo S."/>
            <person name="Nolan M."/>
            <person name="Ohm R."/>
            <person name="Pangilinan J."/>
            <person name="Park H.-J."/>
            <person name="Ramirez L."/>
            <person name="Alfaro M."/>
            <person name="Sun H."/>
            <person name="Tritt A."/>
            <person name="Yoshinaga Y."/>
            <person name="Zwiers L.-H."/>
            <person name="Turgeon B."/>
            <person name="Goodwin S."/>
            <person name="Spatafora J."/>
            <person name="Crous P."/>
            <person name="Grigoriev I."/>
        </authorList>
    </citation>
    <scope>NUCLEOTIDE SEQUENCE</scope>
    <source>
        <strain evidence="2 4">CBS 304.34</strain>
    </source>
</reference>
<proteinExistence type="predicted"/>
<reference evidence="4" key="3">
    <citation type="submission" date="2025-04" db="UniProtKB">
        <authorList>
            <consortium name="RefSeq"/>
        </authorList>
    </citation>
    <scope>IDENTIFICATION</scope>
    <source>
        <strain evidence="4">CBS 304.34</strain>
    </source>
</reference>
<name>A0A6A6Y805_9PEZI</name>
<organism evidence="2">
    <name type="scientific">Mytilinidion resinicola</name>
    <dbReference type="NCBI Taxonomy" id="574789"/>
    <lineage>
        <taxon>Eukaryota</taxon>
        <taxon>Fungi</taxon>
        <taxon>Dikarya</taxon>
        <taxon>Ascomycota</taxon>
        <taxon>Pezizomycotina</taxon>
        <taxon>Dothideomycetes</taxon>
        <taxon>Pleosporomycetidae</taxon>
        <taxon>Mytilinidiales</taxon>
        <taxon>Mytilinidiaceae</taxon>
        <taxon>Mytilinidion</taxon>
    </lineage>
</organism>
<dbReference type="EMBL" id="MU003711">
    <property type="protein sequence ID" value="KAF2804966.1"/>
    <property type="molecule type" value="Genomic_DNA"/>
</dbReference>
<accession>A0A6A6Y805</accession>